<keyword evidence="3 5" id="KW-0170">Cobalt</keyword>
<dbReference type="InterPro" id="IPR042255">
    <property type="entry name" value="EutC_N"/>
</dbReference>
<keyword evidence="7" id="KW-1185">Reference proteome</keyword>
<dbReference type="GO" id="GO:0046336">
    <property type="term" value="P:ethanolamine catabolic process"/>
    <property type="evidence" value="ECO:0007669"/>
    <property type="project" value="UniProtKB-UniRule"/>
</dbReference>
<feature type="binding site" evidence="5">
    <location>
        <position position="179"/>
    </location>
    <ligand>
        <name>adenosylcob(III)alamin</name>
        <dbReference type="ChEBI" id="CHEBI:18408"/>
    </ligand>
</feature>
<evidence type="ECO:0000256" key="5">
    <source>
        <dbReference type="HAMAP-Rule" id="MF_00601"/>
    </source>
</evidence>
<dbReference type="PANTHER" id="PTHR39330:SF1">
    <property type="entry name" value="ETHANOLAMINE AMMONIA-LYASE SMALL SUBUNIT"/>
    <property type="match status" value="1"/>
</dbReference>
<organism evidence="6 7">
    <name type="scientific">Plasticicumulans acidivorans</name>
    <dbReference type="NCBI Taxonomy" id="886464"/>
    <lineage>
        <taxon>Bacteria</taxon>
        <taxon>Pseudomonadati</taxon>
        <taxon>Pseudomonadota</taxon>
        <taxon>Gammaproteobacteria</taxon>
        <taxon>Candidatus Competibacteraceae</taxon>
        <taxon>Plasticicumulans</taxon>
    </lineage>
</organism>
<dbReference type="OrthoDB" id="114248at2"/>
<keyword evidence="4 5" id="KW-1283">Bacterial microcompartment</keyword>
<comment type="subunit">
    <text evidence="5">The basic unit is a heterodimer which dimerizes to form tetramers. The heterotetramers trimerize; 6 large subunits form a core ring with 6 small subunits projecting outwards.</text>
</comment>
<dbReference type="PIRSF" id="PIRSF018982">
    <property type="entry name" value="EutC"/>
    <property type="match status" value="1"/>
</dbReference>
<dbReference type="InterPro" id="IPR042251">
    <property type="entry name" value="EutC_C"/>
</dbReference>
<keyword evidence="2 5" id="KW-0456">Lyase</keyword>
<comment type="pathway">
    <text evidence="5">Amine and polyamine degradation; ethanolamine degradation.</text>
</comment>
<dbReference type="Pfam" id="PF05985">
    <property type="entry name" value="EutC"/>
    <property type="match status" value="1"/>
</dbReference>
<keyword evidence="1 5" id="KW-0846">Cobalamin</keyword>
<comment type="similarity">
    <text evidence="5">Belongs to the EutC family.</text>
</comment>
<accession>A0A317MUI4</accession>
<dbReference type="GO" id="GO:0008851">
    <property type="term" value="F:ethanolamine ammonia-lyase activity"/>
    <property type="evidence" value="ECO:0007669"/>
    <property type="project" value="UniProtKB-UniRule"/>
</dbReference>
<reference evidence="6 7" key="1">
    <citation type="submission" date="2018-05" db="EMBL/GenBank/DDBJ databases">
        <title>Genomic Encyclopedia of Type Strains, Phase IV (KMG-IV): sequencing the most valuable type-strain genomes for metagenomic binning, comparative biology and taxonomic classification.</title>
        <authorList>
            <person name="Goeker M."/>
        </authorList>
    </citation>
    <scope>NUCLEOTIDE SEQUENCE [LARGE SCALE GENOMIC DNA]</scope>
    <source>
        <strain evidence="6 7">DSM 23606</strain>
    </source>
</reference>
<dbReference type="EMBL" id="QGTJ01000005">
    <property type="protein sequence ID" value="PWV61612.1"/>
    <property type="molecule type" value="Genomic_DNA"/>
</dbReference>
<dbReference type="NCBIfam" id="NF003971">
    <property type="entry name" value="PRK05465.1"/>
    <property type="match status" value="1"/>
</dbReference>
<proteinExistence type="inferred from homology"/>
<sequence length="270" mass="28607">MSEHKAPLVVDNPWTALRRYTDARIALGRAGVSLPTAAQLAFQLDHARARDAVHLPLDRAALLPRLQGCGLDLIELHSAAADRHVYLQRPDLGRRLDAASRARLDALAAPGCELAFVIADGLSARAVNEHAAAMLAAILPRLDGWRLGPLTLVEQGRVAIGDEIGAGLRADIVVVLIGERPGLSSPDSLGLYLTHAPRPGRSDAERNCISNVRPAGQSFAAAAHRLHHLLAESRRRGLSGVALKDDTELTTLASDCQGSFLLGVQGSDAG</sequence>
<evidence type="ECO:0000256" key="4">
    <source>
        <dbReference type="ARBA" id="ARBA00024446"/>
    </source>
</evidence>
<comment type="caution">
    <text evidence="6">The sequence shown here is derived from an EMBL/GenBank/DDBJ whole genome shotgun (WGS) entry which is preliminary data.</text>
</comment>
<evidence type="ECO:0000256" key="2">
    <source>
        <dbReference type="ARBA" id="ARBA00023239"/>
    </source>
</evidence>
<dbReference type="UniPathway" id="UPA00560"/>
<comment type="catalytic activity">
    <reaction evidence="5">
        <text>ethanolamine = acetaldehyde + NH4(+)</text>
        <dbReference type="Rhea" id="RHEA:15313"/>
        <dbReference type="ChEBI" id="CHEBI:15343"/>
        <dbReference type="ChEBI" id="CHEBI:28938"/>
        <dbReference type="ChEBI" id="CHEBI:57603"/>
        <dbReference type="EC" id="4.3.1.7"/>
    </reaction>
</comment>
<dbReference type="EC" id="4.3.1.7" evidence="5"/>
<evidence type="ECO:0000256" key="3">
    <source>
        <dbReference type="ARBA" id="ARBA00023285"/>
    </source>
</evidence>
<dbReference type="AlphaFoldDB" id="A0A317MUI4"/>
<evidence type="ECO:0000313" key="7">
    <source>
        <dbReference type="Proteomes" id="UP000246569"/>
    </source>
</evidence>
<comment type="function">
    <text evidence="5">Catalyzes the deamination of various vicinal amino-alcohols to oxo compounds. Allows this organism to utilize ethanolamine as the sole source of nitrogen and carbon in the presence of external vitamin B12.</text>
</comment>
<dbReference type="Proteomes" id="UP000246569">
    <property type="component" value="Unassembled WGS sequence"/>
</dbReference>
<dbReference type="GO" id="GO:0031471">
    <property type="term" value="C:ethanolamine degradation polyhedral organelle"/>
    <property type="evidence" value="ECO:0007669"/>
    <property type="project" value="UniProtKB-UniRule"/>
</dbReference>
<feature type="binding site" evidence="5">
    <location>
        <position position="208"/>
    </location>
    <ligand>
        <name>adenosylcob(III)alamin</name>
        <dbReference type="ChEBI" id="CHEBI:18408"/>
    </ligand>
</feature>
<evidence type="ECO:0000256" key="1">
    <source>
        <dbReference type="ARBA" id="ARBA00022628"/>
    </source>
</evidence>
<comment type="cofactor">
    <cofactor evidence="5">
        <name>adenosylcob(III)alamin</name>
        <dbReference type="ChEBI" id="CHEBI:18408"/>
    </cofactor>
    <text evidence="5">Binds between the large and small subunits.</text>
</comment>
<dbReference type="GO" id="GO:0006520">
    <property type="term" value="P:amino acid metabolic process"/>
    <property type="evidence" value="ECO:0007669"/>
    <property type="project" value="InterPro"/>
</dbReference>
<dbReference type="RefSeq" id="WP_110018403.1">
    <property type="nucleotide sequence ID" value="NZ_QGTJ01000005.1"/>
</dbReference>
<evidence type="ECO:0000313" key="6">
    <source>
        <dbReference type="EMBL" id="PWV61612.1"/>
    </source>
</evidence>
<feature type="binding site" evidence="5">
    <location>
        <position position="158"/>
    </location>
    <ligand>
        <name>adenosylcob(III)alamin</name>
        <dbReference type="ChEBI" id="CHEBI:18408"/>
    </ligand>
</feature>
<dbReference type="GO" id="GO:0009350">
    <property type="term" value="C:ethanolamine ammonia-lyase complex"/>
    <property type="evidence" value="ECO:0007669"/>
    <property type="project" value="UniProtKB-UniRule"/>
</dbReference>
<dbReference type="Gene3D" id="1.10.30.40">
    <property type="entry name" value="Ethanolamine ammonia-lyase light chain (EutC), N-terminal domain"/>
    <property type="match status" value="1"/>
</dbReference>
<dbReference type="HAMAP" id="MF_00601">
    <property type="entry name" value="EutC"/>
    <property type="match status" value="1"/>
</dbReference>
<dbReference type="PANTHER" id="PTHR39330">
    <property type="entry name" value="ETHANOLAMINE AMMONIA-LYASE LIGHT CHAIN"/>
    <property type="match status" value="1"/>
</dbReference>
<dbReference type="GO" id="GO:0031419">
    <property type="term" value="F:cobalamin binding"/>
    <property type="evidence" value="ECO:0007669"/>
    <property type="project" value="UniProtKB-UniRule"/>
</dbReference>
<protein>
    <recommendedName>
        <fullName evidence="5">Ethanolamine ammonia-lyase small subunit</fullName>
        <shortName evidence="5">EAL small subunit</shortName>
        <ecNumber evidence="5">4.3.1.7</ecNumber>
    </recommendedName>
</protein>
<gene>
    <name evidence="5" type="primary">eutC</name>
    <name evidence="6" type="ORF">C7443_10540</name>
</gene>
<dbReference type="Gene3D" id="3.40.50.11240">
    <property type="entry name" value="Ethanolamine ammonia-lyase light chain (EutC)"/>
    <property type="match status" value="1"/>
</dbReference>
<comment type="subcellular location">
    <subcellularLocation>
        <location evidence="5">Bacterial microcompartment</location>
    </subcellularLocation>
</comment>
<dbReference type="InterPro" id="IPR009246">
    <property type="entry name" value="EutC"/>
</dbReference>
<name>A0A317MUI4_9GAMM</name>